<protein>
    <submittedName>
        <fullName evidence="1">Uncharacterized protein</fullName>
    </submittedName>
</protein>
<comment type="caution">
    <text evidence="1">The sequence shown here is derived from an EMBL/GenBank/DDBJ whole genome shotgun (WGS) entry which is preliminary data.</text>
</comment>
<evidence type="ECO:0000313" key="2">
    <source>
        <dbReference type="Proteomes" id="UP001313282"/>
    </source>
</evidence>
<dbReference type="Proteomes" id="UP001313282">
    <property type="component" value="Unassembled WGS sequence"/>
</dbReference>
<name>A0AAN8MVY9_9PEZI</name>
<proteinExistence type="predicted"/>
<accession>A0AAN8MVY9</accession>
<dbReference type="AlphaFoldDB" id="A0AAN8MVY9"/>
<evidence type="ECO:0000313" key="1">
    <source>
        <dbReference type="EMBL" id="KAK6357637.1"/>
    </source>
</evidence>
<dbReference type="EMBL" id="JAVHNR010000001">
    <property type="protein sequence ID" value="KAK6357637.1"/>
    <property type="molecule type" value="Genomic_DNA"/>
</dbReference>
<organism evidence="1 2">
    <name type="scientific">Orbilia javanica</name>
    <dbReference type="NCBI Taxonomy" id="47235"/>
    <lineage>
        <taxon>Eukaryota</taxon>
        <taxon>Fungi</taxon>
        <taxon>Dikarya</taxon>
        <taxon>Ascomycota</taxon>
        <taxon>Pezizomycotina</taxon>
        <taxon>Orbiliomycetes</taxon>
        <taxon>Orbiliales</taxon>
        <taxon>Orbiliaceae</taxon>
        <taxon>Orbilia</taxon>
    </lineage>
</organism>
<gene>
    <name evidence="1" type="ORF">TWF718_001945</name>
</gene>
<reference evidence="1 2" key="1">
    <citation type="submission" date="2019-10" db="EMBL/GenBank/DDBJ databases">
        <authorList>
            <person name="Palmer J.M."/>
        </authorList>
    </citation>
    <scope>NUCLEOTIDE SEQUENCE [LARGE SCALE GENOMIC DNA]</scope>
    <source>
        <strain evidence="1 2">TWF718</strain>
    </source>
</reference>
<keyword evidence="2" id="KW-1185">Reference proteome</keyword>
<sequence length="76" mass="8622">MVSNILSPDRVELCWINDMATQTLSISQQPRVTARMGPEKYFCVTLSSRFTVTPELVNPPAPSSLWPQLLIDRQFV</sequence>